<dbReference type="AlphaFoldDB" id="K1XI30"/>
<dbReference type="EMBL" id="AMFJ01034195">
    <property type="protein sequence ID" value="EKD30000.1"/>
    <property type="molecule type" value="Genomic_DNA"/>
</dbReference>
<protein>
    <submittedName>
        <fullName evidence="1">Uncharacterized protein</fullName>
    </submittedName>
</protein>
<evidence type="ECO:0000313" key="1">
    <source>
        <dbReference type="EMBL" id="EKD30000.1"/>
    </source>
</evidence>
<sequence length="143" mass="16249">MELFYRGKFSITLEESNGINRIGCKIVPTESLIDDWKGVFPFTTGHIIIRMILGCRINLEMEVIPVRIPRIPHLPDNLAHFDRSFLGEDLGEMCIIGINISPIGKAVLDRDSIPPPILPRSRNYFSISDRTNRCPESCRDIDP</sequence>
<gene>
    <name evidence="1" type="ORF">ACD_78C00195G0002</name>
</gene>
<accession>K1XI30</accession>
<comment type="caution">
    <text evidence="1">The sequence shown here is derived from an EMBL/GenBank/DDBJ whole genome shotgun (WGS) entry which is preliminary data.</text>
</comment>
<reference evidence="1" key="1">
    <citation type="journal article" date="2012" name="Science">
        <title>Fermentation, hydrogen, and sulfur metabolism in multiple uncultivated bacterial phyla.</title>
        <authorList>
            <person name="Wrighton K.C."/>
            <person name="Thomas B.C."/>
            <person name="Sharon I."/>
            <person name="Miller C.S."/>
            <person name="Castelle C.J."/>
            <person name="VerBerkmoes N.C."/>
            <person name="Wilkins M.J."/>
            <person name="Hettich R.L."/>
            <person name="Lipton M.S."/>
            <person name="Williams K.H."/>
            <person name="Long P.E."/>
            <person name="Banfield J.F."/>
        </authorList>
    </citation>
    <scope>NUCLEOTIDE SEQUENCE [LARGE SCALE GENOMIC DNA]</scope>
</reference>
<proteinExistence type="predicted"/>
<name>K1XI30_9BACT</name>
<organism evidence="1">
    <name type="scientific">uncultured bacterium</name>
    <name type="common">gcode 4</name>
    <dbReference type="NCBI Taxonomy" id="1234023"/>
    <lineage>
        <taxon>Bacteria</taxon>
        <taxon>environmental samples</taxon>
    </lineage>
</organism>